<organism evidence="1 2">
    <name type="scientific">Auraticoccus monumenti</name>
    <dbReference type="NCBI Taxonomy" id="675864"/>
    <lineage>
        <taxon>Bacteria</taxon>
        <taxon>Bacillati</taxon>
        <taxon>Actinomycetota</taxon>
        <taxon>Actinomycetes</taxon>
        <taxon>Propionibacteriales</taxon>
        <taxon>Propionibacteriaceae</taxon>
        <taxon>Auraticoccus</taxon>
    </lineage>
</organism>
<reference evidence="1 2" key="1">
    <citation type="submission" date="2016-10" db="EMBL/GenBank/DDBJ databases">
        <authorList>
            <person name="de Groot N.N."/>
        </authorList>
    </citation>
    <scope>NUCLEOTIDE SEQUENCE [LARGE SCALE GENOMIC DNA]</scope>
    <source>
        <strain evidence="1 2">MON 2.2</strain>
    </source>
</reference>
<sequence length="173" mass="18617">MRPLILSGGPAAGKSTCGRTLALERARAAFIDADDVRQLVVAGDATLWSGPEGSAQLLLSAHNVSALGRSFTRAGFDVVIADFLTPASLEVYRDEFPRAFAVHLRISLQEARARAATRTVYLTEDEFDLLHGLTDTPPDVDEVLDVDDLTTTQQLAALREIWIRASGAAKPEG</sequence>
<dbReference type="EMBL" id="LT629688">
    <property type="protein sequence ID" value="SDD92805.1"/>
    <property type="molecule type" value="Genomic_DNA"/>
</dbReference>
<dbReference type="OrthoDB" id="9811893at2"/>
<accession>A0A1G6YT44</accession>
<evidence type="ECO:0008006" key="3">
    <source>
        <dbReference type="Google" id="ProtNLM"/>
    </source>
</evidence>
<dbReference type="RefSeq" id="WP_157677057.1">
    <property type="nucleotide sequence ID" value="NZ_LT629688.1"/>
</dbReference>
<dbReference type="SUPFAM" id="SSF52540">
    <property type="entry name" value="P-loop containing nucleoside triphosphate hydrolases"/>
    <property type="match status" value="1"/>
</dbReference>
<dbReference type="InterPro" id="IPR027417">
    <property type="entry name" value="P-loop_NTPase"/>
</dbReference>
<dbReference type="Proteomes" id="UP000198546">
    <property type="component" value="Chromosome i"/>
</dbReference>
<protein>
    <recommendedName>
        <fullName evidence="3">AAA domain-containing protein</fullName>
    </recommendedName>
</protein>
<dbReference type="AlphaFoldDB" id="A0A1G6YT44"/>
<evidence type="ECO:0000313" key="2">
    <source>
        <dbReference type="Proteomes" id="UP000198546"/>
    </source>
</evidence>
<dbReference type="Gene3D" id="3.40.50.300">
    <property type="entry name" value="P-loop containing nucleotide triphosphate hydrolases"/>
    <property type="match status" value="1"/>
</dbReference>
<gene>
    <name evidence="1" type="ORF">SAMN04489747_2075</name>
</gene>
<name>A0A1G6YT44_9ACTN</name>
<keyword evidence="2" id="KW-1185">Reference proteome</keyword>
<proteinExistence type="predicted"/>
<evidence type="ECO:0000313" key="1">
    <source>
        <dbReference type="EMBL" id="SDD92805.1"/>
    </source>
</evidence>